<evidence type="ECO:0000256" key="1">
    <source>
        <dbReference type="SAM" id="Phobius"/>
    </source>
</evidence>
<organism evidence="2 3">
    <name type="scientific">Ensete ventricosum</name>
    <name type="common">Abyssinian banana</name>
    <name type="synonym">Musa ensete</name>
    <dbReference type="NCBI Taxonomy" id="4639"/>
    <lineage>
        <taxon>Eukaryota</taxon>
        <taxon>Viridiplantae</taxon>
        <taxon>Streptophyta</taxon>
        <taxon>Embryophyta</taxon>
        <taxon>Tracheophyta</taxon>
        <taxon>Spermatophyta</taxon>
        <taxon>Magnoliopsida</taxon>
        <taxon>Liliopsida</taxon>
        <taxon>Zingiberales</taxon>
        <taxon>Musaceae</taxon>
        <taxon>Ensete</taxon>
    </lineage>
</organism>
<reference evidence="2 3" key="1">
    <citation type="journal article" date="2014" name="Agronomy (Basel)">
        <title>A Draft Genome Sequence for Ensete ventricosum, the Drought-Tolerant Tree Against Hunger.</title>
        <authorList>
            <person name="Harrison J."/>
            <person name="Moore K.A."/>
            <person name="Paszkiewicz K."/>
            <person name="Jones T."/>
            <person name="Grant M."/>
            <person name="Ambacheew D."/>
            <person name="Muzemil S."/>
            <person name="Studholme D.J."/>
        </authorList>
    </citation>
    <scope>NUCLEOTIDE SEQUENCE [LARGE SCALE GENOMIC DNA]</scope>
</reference>
<gene>
    <name evidence="2" type="ORF">B296_00029569</name>
</gene>
<feature type="transmembrane region" description="Helical" evidence="1">
    <location>
        <begin position="70"/>
        <end position="91"/>
    </location>
</feature>
<protein>
    <submittedName>
        <fullName evidence="2">Uncharacterized protein</fullName>
    </submittedName>
</protein>
<accession>A0A426XX38</accession>
<dbReference type="EMBL" id="AMZH03016821">
    <property type="protein sequence ID" value="RRT43920.1"/>
    <property type="molecule type" value="Genomic_DNA"/>
</dbReference>
<proteinExistence type="predicted"/>
<keyword evidence="1" id="KW-0472">Membrane</keyword>
<sequence length="103" mass="11238">MSSSPVGLGGLTVESAQIPRYGQFNRPAWAAQLLIATRNPGYDSTTVAYQQFTHQNLRKSEYPAMSLTVFLQRSPGVFLASFPILLANLLVNSRRAPTALSNP</sequence>
<comment type="caution">
    <text evidence="2">The sequence shown here is derived from an EMBL/GenBank/DDBJ whole genome shotgun (WGS) entry which is preliminary data.</text>
</comment>
<keyword evidence="1" id="KW-0812">Transmembrane</keyword>
<evidence type="ECO:0000313" key="2">
    <source>
        <dbReference type="EMBL" id="RRT43920.1"/>
    </source>
</evidence>
<dbReference type="Proteomes" id="UP000287651">
    <property type="component" value="Unassembled WGS sequence"/>
</dbReference>
<dbReference type="AlphaFoldDB" id="A0A426XX38"/>
<evidence type="ECO:0000313" key="3">
    <source>
        <dbReference type="Proteomes" id="UP000287651"/>
    </source>
</evidence>
<keyword evidence="1" id="KW-1133">Transmembrane helix</keyword>
<name>A0A426XX38_ENSVE</name>